<dbReference type="Proteomes" id="UP000694308">
    <property type="component" value="Unassembled WGS sequence"/>
</dbReference>
<keyword evidence="2" id="KW-1185">Reference proteome</keyword>
<dbReference type="EMBL" id="JAEEGC010000055">
    <property type="protein sequence ID" value="MBV7273852.1"/>
    <property type="molecule type" value="Genomic_DNA"/>
</dbReference>
<dbReference type="AlphaFoldDB" id="A0A949TR43"/>
<proteinExistence type="predicted"/>
<protein>
    <submittedName>
        <fullName evidence="1">Uncharacterized protein</fullName>
    </submittedName>
</protein>
<sequence length="89" mass="10275">MMNNLKTIIIANKKIKSLKGNSISDDVTKVFSVQSNEEILAHLPPEDWNISIKETWNTKDYYYDGCTQPIGKHHMIFIICQYVVIFNAL</sequence>
<comment type="caution">
    <text evidence="1">The sequence shown here is derived from an EMBL/GenBank/DDBJ whole genome shotgun (WGS) entry which is preliminary data.</text>
</comment>
<evidence type="ECO:0000313" key="2">
    <source>
        <dbReference type="Proteomes" id="UP000694308"/>
    </source>
</evidence>
<dbReference type="RefSeq" id="WP_218320920.1">
    <property type="nucleotide sequence ID" value="NZ_JAEEGC010000055.1"/>
</dbReference>
<gene>
    <name evidence="1" type="ORF">I6U48_13135</name>
</gene>
<organism evidence="1 2">
    <name type="scientific">Clostridium thailandense</name>
    <dbReference type="NCBI Taxonomy" id="2794346"/>
    <lineage>
        <taxon>Bacteria</taxon>
        <taxon>Bacillati</taxon>
        <taxon>Bacillota</taxon>
        <taxon>Clostridia</taxon>
        <taxon>Eubacteriales</taxon>
        <taxon>Clostridiaceae</taxon>
        <taxon>Clostridium</taxon>
    </lineage>
</organism>
<accession>A0A949TR43</accession>
<evidence type="ECO:0000313" key="1">
    <source>
        <dbReference type="EMBL" id="MBV7273852.1"/>
    </source>
</evidence>
<reference evidence="1" key="1">
    <citation type="submission" date="2020-12" db="EMBL/GenBank/DDBJ databases">
        <title>Clostridium thailandense sp. nov., a novel acetogenic bacterium isolated from peat land soil in Thailand.</title>
        <authorList>
            <person name="Chaikitkaew S."/>
            <person name="Birkeland N.K."/>
        </authorList>
    </citation>
    <scope>NUCLEOTIDE SEQUENCE</scope>
    <source>
        <strain evidence="1">PL3</strain>
    </source>
</reference>
<name>A0A949TR43_9CLOT</name>